<gene>
    <name evidence="1" type="ORF">CLUMA_CG017316</name>
</gene>
<keyword evidence="2" id="KW-1185">Reference proteome</keyword>
<dbReference type="EMBL" id="CVRI01000062">
    <property type="protein sequence ID" value="CRL04194.1"/>
    <property type="molecule type" value="Genomic_DNA"/>
</dbReference>
<dbReference type="Proteomes" id="UP000183832">
    <property type="component" value="Unassembled WGS sequence"/>
</dbReference>
<reference evidence="1 2" key="1">
    <citation type="submission" date="2015-04" db="EMBL/GenBank/DDBJ databases">
        <authorList>
            <person name="Syromyatnikov M.Y."/>
            <person name="Popov V.N."/>
        </authorList>
    </citation>
    <scope>NUCLEOTIDE SEQUENCE [LARGE SCALE GENOMIC DNA]</scope>
</reference>
<proteinExistence type="predicted"/>
<evidence type="ECO:0000313" key="2">
    <source>
        <dbReference type="Proteomes" id="UP000183832"/>
    </source>
</evidence>
<organism evidence="1 2">
    <name type="scientific">Clunio marinus</name>
    <dbReference type="NCBI Taxonomy" id="568069"/>
    <lineage>
        <taxon>Eukaryota</taxon>
        <taxon>Metazoa</taxon>
        <taxon>Ecdysozoa</taxon>
        <taxon>Arthropoda</taxon>
        <taxon>Hexapoda</taxon>
        <taxon>Insecta</taxon>
        <taxon>Pterygota</taxon>
        <taxon>Neoptera</taxon>
        <taxon>Endopterygota</taxon>
        <taxon>Diptera</taxon>
        <taxon>Nematocera</taxon>
        <taxon>Chironomoidea</taxon>
        <taxon>Chironomidae</taxon>
        <taxon>Clunio</taxon>
    </lineage>
</organism>
<name>A0A1J1IWW8_9DIPT</name>
<accession>A0A1J1IWW8</accession>
<dbReference type="AlphaFoldDB" id="A0A1J1IWW8"/>
<protein>
    <submittedName>
        <fullName evidence="1">CLUMA_CG017316, isoform A</fullName>
    </submittedName>
</protein>
<evidence type="ECO:0000313" key="1">
    <source>
        <dbReference type="EMBL" id="CRL04194.1"/>
    </source>
</evidence>
<sequence>MIYSDDPSNRVKFQLYELCKYYFFFHIAERFHLPTAKTINAIGFENSFMKMDRNFCWHAKFQYQALMVVKHLCR</sequence>